<dbReference type="Pfam" id="PF11172">
    <property type="entry name" value="DUF2959"/>
    <property type="match status" value="1"/>
</dbReference>
<dbReference type="Proteomes" id="UP000503004">
    <property type="component" value="Chromosome"/>
</dbReference>
<keyword evidence="1" id="KW-0175">Coiled coil</keyword>
<sequence length="236" mass="26439">MVSTMRKSGFGCGNDFTLAGLLSPIMRLIGGRFQKIYFQVVESAGRHKRDILVARVDSARGSLEEAKEQFQTALEKFSALTHFDGGALEDVYRQLKIEFDYSTSKALAVRDRIDAVQDVAEALFREWEDELDQYTNRSLRAASRQKLKLTQQHYAQLMSAMRRAEGKIDPVLRVFRDQVLFLKHNLNAQAIASLESELTGMSHGVAGLIQAMERSIDHAEVFMRTLSGPKALPAGS</sequence>
<reference evidence="3" key="1">
    <citation type="submission" date="2019-12" db="EMBL/GenBank/DDBJ databases">
        <authorList>
            <person name="Awala S.I."/>
            <person name="Rhee S.K."/>
        </authorList>
    </citation>
    <scope>NUCLEOTIDE SEQUENCE [LARGE SCALE GENOMIC DNA]</scope>
    <source>
        <strain evidence="3">IM1</strain>
    </source>
</reference>
<evidence type="ECO:0000256" key="1">
    <source>
        <dbReference type="SAM" id="Coils"/>
    </source>
</evidence>
<protein>
    <submittedName>
        <fullName evidence="2">DUF2959 family protein</fullName>
    </submittedName>
</protein>
<accession>A0A858QCJ9</accession>
<dbReference type="AlphaFoldDB" id="A0A858QCJ9"/>
<keyword evidence="3" id="KW-1185">Reference proteome</keyword>
<organism evidence="2 3">
    <name type="scientific">Methylococcus geothermalis</name>
    <dbReference type="NCBI Taxonomy" id="2681310"/>
    <lineage>
        <taxon>Bacteria</taxon>
        <taxon>Pseudomonadati</taxon>
        <taxon>Pseudomonadota</taxon>
        <taxon>Gammaproteobacteria</taxon>
        <taxon>Methylococcales</taxon>
        <taxon>Methylococcaceae</taxon>
        <taxon>Methylococcus</taxon>
    </lineage>
</organism>
<evidence type="ECO:0000313" key="3">
    <source>
        <dbReference type="Proteomes" id="UP000503004"/>
    </source>
</evidence>
<dbReference type="KEGG" id="metu:GNH96_13610"/>
<gene>
    <name evidence="2" type="ORF">GNH96_13610</name>
</gene>
<name>A0A858QCJ9_9GAMM</name>
<dbReference type="EMBL" id="CP046565">
    <property type="protein sequence ID" value="QJD31455.1"/>
    <property type="molecule type" value="Genomic_DNA"/>
</dbReference>
<dbReference type="InterPro" id="IPR021342">
    <property type="entry name" value="DUF2959"/>
</dbReference>
<evidence type="ECO:0000313" key="2">
    <source>
        <dbReference type="EMBL" id="QJD31455.1"/>
    </source>
</evidence>
<proteinExistence type="predicted"/>
<feature type="coiled-coil region" evidence="1">
    <location>
        <begin position="49"/>
        <end position="76"/>
    </location>
</feature>